<dbReference type="HAMAP" id="MF_00227">
    <property type="entry name" value="RNase_P"/>
    <property type="match status" value="1"/>
</dbReference>
<dbReference type="Gene3D" id="3.30.230.10">
    <property type="match status" value="1"/>
</dbReference>
<evidence type="ECO:0000256" key="6">
    <source>
        <dbReference type="ARBA" id="ARBA00022884"/>
    </source>
</evidence>
<dbReference type="RefSeq" id="WP_136843975.1">
    <property type="nucleotide sequence ID" value="NZ_SUPL01000005.1"/>
</dbReference>
<keyword evidence="6 7" id="KW-0694">RNA-binding</keyword>
<comment type="similarity">
    <text evidence="7">Belongs to the RnpA family.</text>
</comment>
<dbReference type="GO" id="GO:0001682">
    <property type="term" value="P:tRNA 5'-leader removal"/>
    <property type="evidence" value="ECO:0007669"/>
    <property type="project" value="UniProtKB-UniRule"/>
</dbReference>
<dbReference type="GO" id="GO:0004526">
    <property type="term" value="F:ribonuclease P activity"/>
    <property type="evidence" value="ECO:0007669"/>
    <property type="project" value="UniProtKB-UniRule"/>
</dbReference>
<dbReference type="PANTHER" id="PTHR33992:SF1">
    <property type="entry name" value="RIBONUCLEASE P PROTEIN COMPONENT"/>
    <property type="match status" value="1"/>
</dbReference>
<comment type="function">
    <text evidence="1 7">RNaseP catalyzes the removal of the 5'-leader sequence from pre-tRNA to produce the mature 5'-terminus. It can also cleave other RNA substrates such as 4.5S RNA. The protein component plays an auxiliary but essential role in vivo by binding to the 5'-leader sequence and broadening the substrate specificity of the ribozyme.</text>
</comment>
<dbReference type="Pfam" id="PF00825">
    <property type="entry name" value="Ribonuclease_P"/>
    <property type="match status" value="1"/>
</dbReference>
<dbReference type="GO" id="GO:0030677">
    <property type="term" value="C:ribonuclease P complex"/>
    <property type="evidence" value="ECO:0007669"/>
    <property type="project" value="TreeGrafter"/>
</dbReference>
<dbReference type="InterPro" id="IPR000100">
    <property type="entry name" value="RNase_P"/>
</dbReference>
<keyword evidence="3 7" id="KW-0540">Nuclease</keyword>
<comment type="caution">
    <text evidence="9">The sequence shown here is derived from an EMBL/GenBank/DDBJ whole genome shotgun (WGS) entry which is preliminary data.</text>
</comment>
<dbReference type="NCBIfam" id="TIGR00188">
    <property type="entry name" value="rnpA"/>
    <property type="match status" value="1"/>
</dbReference>
<dbReference type="InterPro" id="IPR020539">
    <property type="entry name" value="RNase_P_CS"/>
</dbReference>
<dbReference type="AlphaFoldDB" id="A0A4U0ESQ1"/>
<keyword evidence="10" id="KW-1185">Reference proteome</keyword>
<evidence type="ECO:0000256" key="5">
    <source>
        <dbReference type="ARBA" id="ARBA00022801"/>
    </source>
</evidence>
<evidence type="ECO:0000256" key="7">
    <source>
        <dbReference type="HAMAP-Rule" id="MF_00227"/>
    </source>
</evidence>
<protein>
    <recommendedName>
        <fullName evidence="7 8">Ribonuclease P protein component</fullName>
        <shortName evidence="7">RNase P protein</shortName>
        <shortName evidence="7">RNaseP protein</shortName>
        <ecNumber evidence="7 8">3.1.26.5</ecNumber>
    </recommendedName>
    <alternativeName>
        <fullName evidence="7">Protein C5</fullName>
    </alternativeName>
</protein>
<organism evidence="9 10">
    <name type="scientific">Pontimicrobium aquaticum</name>
    <dbReference type="NCBI Taxonomy" id="2565367"/>
    <lineage>
        <taxon>Bacteria</taxon>
        <taxon>Pseudomonadati</taxon>
        <taxon>Bacteroidota</taxon>
        <taxon>Flavobacteriia</taxon>
        <taxon>Flavobacteriales</taxon>
        <taxon>Flavobacteriaceae</taxon>
        <taxon>Pontimicrobium</taxon>
    </lineage>
</organism>
<reference evidence="9 10" key="1">
    <citation type="submission" date="2019-04" db="EMBL/GenBank/DDBJ databases">
        <title>Lacinutrix sp. nov., isolated from marine water.</title>
        <authorList>
            <person name="Kim W."/>
        </authorList>
    </citation>
    <scope>NUCLEOTIDE SEQUENCE [LARGE SCALE GENOMIC DNA]</scope>
    <source>
        <strain evidence="9 10">CAU 1491</strain>
    </source>
</reference>
<evidence type="ECO:0000313" key="9">
    <source>
        <dbReference type="EMBL" id="TJY34807.1"/>
    </source>
</evidence>
<comment type="subunit">
    <text evidence="7">Consists of a catalytic RNA component (M1 or rnpB) and a protein subunit.</text>
</comment>
<evidence type="ECO:0000256" key="2">
    <source>
        <dbReference type="ARBA" id="ARBA00022694"/>
    </source>
</evidence>
<dbReference type="PANTHER" id="PTHR33992">
    <property type="entry name" value="RIBONUCLEASE P PROTEIN COMPONENT"/>
    <property type="match status" value="1"/>
</dbReference>
<dbReference type="Proteomes" id="UP000307657">
    <property type="component" value="Unassembled WGS sequence"/>
</dbReference>
<name>A0A4U0ESQ1_9FLAO</name>
<dbReference type="PROSITE" id="PS00648">
    <property type="entry name" value="RIBONUCLEASE_P"/>
    <property type="match status" value="1"/>
</dbReference>
<dbReference type="EC" id="3.1.26.5" evidence="7 8"/>
<gene>
    <name evidence="7 9" type="primary">rnpA</name>
    <name evidence="9" type="ORF">E5167_10905</name>
</gene>
<evidence type="ECO:0000256" key="3">
    <source>
        <dbReference type="ARBA" id="ARBA00022722"/>
    </source>
</evidence>
<evidence type="ECO:0000256" key="1">
    <source>
        <dbReference type="ARBA" id="ARBA00002663"/>
    </source>
</evidence>
<dbReference type="InterPro" id="IPR020568">
    <property type="entry name" value="Ribosomal_Su5_D2-typ_SF"/>
</dbReference>
<keyword evidence="2 7" id="KW-0819">tRNA processing</keyword>
<dbReference type="SUPFAM" id="SSF54211">
    <property type="entry name" value="Ribosomal protein S5 domain 2-like"/>
    <property type="match status" value="1"/>
</dbReference>
<comment type="catalytic activity">
    <reaction evidence="7">
        <text>Endonucleolytic cleavage of RNA, removing 5'-extranucleotides from tRNA precursor.</text>
        <dbReference type="EC" id="3.1.26.5"/>
    </reaction>
</comment>
<evidence type="ECO:0000313" key="10">
    <source>
        <dbReference type="Proteomes" id="UP000307657"/>
    </source>
</evidence>
<keyword evidence="4 7" id="KW-0255">Endonuclease</keyword>
<dbReference type="GO" id="GO:0042781">
    <property type="term" value="F:3'-tRNA processing endoribonuclease activity"/>
    <property type="evidence" value="ECO:0007669"/>
    <property type="project" value="TreeGrafter"/>
</dbReference>
<proteinExistence type="inferred from homology"/>
<dbReference type="EMBL" id="SUPL01000005">
    <property type="protein sequence ID" value="TJY34807.1"/>
    <property type="molecule type" value="Genomic_DNA"/>
</dbReference>
<dbReference type="OrthoDB" id="1524972at2"/>
<sequence>MDSTYSKKERLKSKKLIEQMFKEGCSVSVYPLRLVYLKTTFTDNVIIKAGVSVSKRHFKNAVDRNKIKRLLRESYRLNKPLYFNNFSTHCAFMILYIGNEKPTFKQIDIKMKLLLDKFHKDICKK</sequence>
<keyword evidence="5 7" id="KW-0378">Hydrolase</keyword>
<dbReference type="InterPro" id="IPR014721">
    <property type="entry name" value="Ribsml_uS5_D2-typ_fold_subgr"/>
</dbReference>
<dbReference type="GO" id="GO:0000049">
    <property type="term" value="F:tRNA binding"/>
    <property type="evidence" value="ECO:0007669"/>
    <property type="project" value="UniProtKB-UniRule"/>
</dbReference>
<evidence type="ECO:0000256" key="4">
    <source>
        <dbReference type="ARBA" id="ARBA00022759"/>
    </source>
</evidence>
<evidence type="ECO:0000256" key="8">
    <source>
        <dbReference type="NCBIfam" id="TIGR00188"/>
    </source>
</evidence>
<accession>A0A4U0ESQ1</accession>